<evidence type="ECO:0000256" key="10">
    <source>
        <dbReference type="PIRNR" id="PIRNR000774"/>
    </source>
</evidence>
<evidence type="ECO:0000313" key="15">
    <source>
        <dbReference type="Proteomes" id="UP001523550"/>
    </source>
</evidence>
<keyword evidence="7 10" id="KW-0731">Sigma factor</keyword>
<feature type="compositionally biased region" description="Polar residues" evidence="11">
    <location>
        <begin position="67"/>
        <end position="76"/>
    </location>
</feature>
<dbReference type="PROSITE" id="PS00717">
    <property type="entry name" value="SIGMA54_1"/>
    <property type="match status" value="1"/>
</dbReference>
<dbReference type="Gene3D" id="1.10.10.1330">
    <property type="entry name" value="RNA polymerase sigma-54 factor, core-binding domain"/>
    <property type="match status" value="1"/>
</dbReference>
<evidence type="ECO:0000313" key="14">
    <source>
        <dbReference type="EMBL" id="MCP1726074.1"/>
    </source>
</evidence>
<dbReference type="PANTHER" id="PTHR32248">
    <property type="entry name" value="RNA POLYMERASE SIGMA-54 FACTOR"/>
    <property type="match status" value="1"/>
</dbReference>
<accession>A0ABT1G451</accession>
<proteinExistence type="inferred from homology"/>
<evidence type="ECO:0000256" key="9">
    <source>
        <dbReference type="ARBA" id="ARBA00023163"/>
    </source>
</evidence>
<feature type="compositionally biased region" description="Basic and acidic residues" evidence="11">
    <location>
        <begin position="55"/>
        <end position="66"/>
    </location>
</feature>
<dbReference type="NCBIfam" id="TIGR02395">
    <property type="entry name" value="rpoN_sigma"/>
    <property type="match status" value="1"/>
</dbReference>
<dbReference type="RefSeq" id="WP_253443749.1">
    <property type="nucleotide sequence ID" value="NZ_JALJYF010000001.1"/>
</dbReference>
<evidence type="ECO:0000256" key="3">
    <source>
        <dbReference type="ARBA" id="ARBA00022478"/>
    </source>
</evidence>
<dbReference type="Pfam" id="PF00309">
    <property type="entry name" value="Sigma54_AID"/>
    <property type="match status" value="1"/>
</dbReference>
<dbReference type="PROSITE" id="PS50044">
    <property type="entry name" value="SIGMA54_3"/>
    <property type="match status" value="1"/>
</dbReference>
<sequence length="481" mass="53818">MLKPALQLKIGQKLAMTPQLQQAIRLLQLSSIELETEIRQALDSNVMLESEEDDSGRKEEKNKESQEGSTAESDTAPNEVETRFESPEYFYSSGTGGGWQEEIQEDRRAENAEGTSLHDHLHWQLEMAPFSETDQAIAEAVIDGIDGDGYLRESLSDLHQGLAELRNGDETIGDDEIEMVIRRIQTFDPPGVGARDLRECLLLQLQALAREGAETGVAEALVDKHLDEIVKKPVVKLATSMGTDPETVQTALSLIRSLNPYPGTRIQAAETEYVVPDVVVERREGRWVVALNHEITPSIRVNGLYADMVAKRSQGGGDFQAMRGQLQEARWLVRSLEMRNDTLLRVASAIIEHQQDFLDKGEEYMKPLVLAEIAEMVDLHESTISRVTTRKYMLTPKGVFEFKYFFSTQLARSDGGETSATAVRARIKRMVAEENPAKPLSDSRLVNDLKDAGFKVARRTVAKYREAMGIPPSHERKRVNA</sequence>
<keyword evidence="8 10" id="KW-0238">DNA-binding</keyword>
<keyword evidence="4 10" id="KW-0808">Transferase</keyword>
<comment type="similarity">
    <text evidence="1 10">Belongs to the sigma-54 factor family.</text>
</comment>
<evidence type="ECO:0000256" key="6">
    <source>
        <dbReference type="ARBA" id="ARBA00023015"/>
    </source>
</evidence>
<dbReference type="Pfam" id="PF04963">
    <property type="entry name" value="Sigma54_CBD"/>
    <property type="match status" value="1"/>
</dbReference>
<reference evidence="14 15" key="1">
    <citation type="submission" date="2022-03" db="EMBL/GenBank/DDBJ databases">
        <title>Genomic Encyclopedia of Type Strains, Phase III (KMG-III): the genomes of soil and plant-associated and newly described type strains.</title>
        <authorList>
            <person name="Whitman W."/>
        </authorList>
    </citation>
    <scope>NUCLEOTIDE SEQUENCE [LARGE SCALE GENOMIC DNA]</scope>
    <source>
        <strain evidence="14 15">BSker1</strain>
    </source>
</reference>
<evidence type="ECO:0000256" key="4">
    <source>
        <dbReference type="ARBA" id="ARBA00022679"/>
    </source>
</evidence>
<dbReference type="Proteomes" id="UP001523550">
    <property type="component" value="Unassembled WGS sequence"/>
</dbReference>
<keyword evidence="15" id="KW-1185">Reference proteome</keyword>
<evidence type="ECO:0000256" key="1">
    <source>
        <dbReference type="ARBA" id="ARBA00008798"/>
    </source>
</evidence>
<comment type="function">
    <text evidence="10">Sigma factors are initiation factors that promote the attachment of RNA polymerase to specific initiation sites and are then released.</text>
</comment>
<dbReference type="InterPro" id="IPR007634">
    <property type="entry name" value="RNA_pol_sigma_54_DNA-bd"/>
</dbReference>
<evidence type="ECO:0000259" key="12">
    <source>
        <dbReference type="Pfam" id="PF04552"/>
    </source>
</evidence>
<feature type="domain" description="RNA polymerase sigma factor 54 core-binding" evidence="13">
    <location>
        <begin position="112"/>
        <end position="305"/>
    </location>
</feature>
<evidence type="ECO:0000256" key="8">
    <source>
        <dbReference type="ARBA" id="ARBA00023125"/>
    </source>
</evidence>
<dbReference type="PANTHER" id="PTHR32248:SF4">
    <property type="entry name" value="RNA POLYMERASE SIGMA-54 FACTOR"/>
    <property type="match status" value="1"/>
</dbReference>
<dbReference type="InterPro" id="IPR007046">
    <property type="entry name" value="RNA_pol_sigma_54_core-bd"/>
</dbReference>
<dbReference type="NCBIfam" id="NF009118">
    <property type="entry name" value="PRK12469.1"/>
    <property type="match status" value="1"/>
</dbReference>
<gene>
    <name evidence="14" type="ORF">J2T60_000039</name>
</gene>
<dbReference type="PRINTS" id="PR00045">
    <property type="entry name" value="SIGMA54FCT"/>
</dbReference>
<protein>
    <recommendedName>
        <fullName evidence="2 10">RNA polymerase sigma-54 factor</fullName>
    </recommendedName>
</protein>
<name>A0ABT1G451_9GAMM</name>
<dbReference type="PIRSF" id="PIRSF000774">
    <property type="entry name" value="RpoN"/>
    <property type="match status" value="1"/>
</dbReference>
<dbReference type="PROSITE" id="PS00718">
    <property type="entry name" value="SIGMA54_2"/>
    <property type="match status" value="1"/>
</dbReference>
<feature type="domain" description="RNA polymerase sigma factor 54 DNA-binding" evidence="12">
    <location>
        <begin position="322"/>
        <end position="478"/>
    </location>
</feature>
<evidence type="ECO:0000259" key="13">
    <source>
        <dbReference type="Pfam" id="PF04963"/>
    </source>
</evidence>
<comment type="caution">
    <text evidence="14">The sequence shown here is derived from an EMBL/GenBank/DDBJ whole genome shotgun (WGS) entry which is preliminary data.</text>
</comment>
<dbReference type="Gene3D" id="1.10.10.60">
    <property type="entry name" value="Homeodomain-like"/>
    <property type="match status" value="1"/>
</dbReference>
<keyword evidence="3 10" id="KW-0240">DNA-directed RNA polymerase</keyword>
<feature type="region of interest" description="Disordered" evidence="11">
    <location>
        <begin position="45"/>
        <end position="82"/>
    </location>
</feature>
<keyword evidence="6 10" id="KW-0805">Transcription regulation</keyword>
<evidence type="ECO:0000256" key="2">
    <source>
        <dbReference type="ARBA" id="ARBA00019942"/>
    </source>
</evidence>
<evidence type="ECO:0000256" key="7">
    <source>
        <dbReference type="ARBA" id="ARBA00023082"/>
    </source>
</evidence>
<dbReference type="Pfam" id="PF04552">
    <property type="entry name" value="Sigma54_DBD"/>
    <property type="match status" value="1"/>
</dbReference>
<keyword evidence="9 10" id="KW-0804">Transcription</keyword>
<organism evidence="14 15">
    <name type="scientific">Natronospira proteinivora</name>
    <dbReference type="NCBI Taxonomy" id="1807133"/>
    <lineage>
        <taxon>Bacteria</taxon>
        <taxon>Pseudomonadati</taxon>
        <taxon>Pseudomonadota</taxon>
        <taxon>Gammaproteobacteria</taxon>
        <taxon>Natronospirales</taxon>
        <taxon>Natronospiraceae</taxon>
        <taxon>Natronospira</taxon>
    </lineage>
</organism>
<dbReference type="EMBL" id="JALJYF010000001">
    <property type="protein sequence ID" value="MCP1726074.1"/>
    <property type="molecule type" value="Genomic_DNA"/>
</dbReference>
<keyword evidence="5 10" id="KW-0548">Nucleotidyltransferase</keyword>
<dbReference type="InterPro" id="IPR038709">
    <property type="entry name" value="RpoN_core-bd_sf"/>
</dbReference>
<dbReference type="InterPro" id="IPR000394">
    <property type="entry name" value="RNA_pol_sigma_54"/>
</dbReference>
<evidence type="ECO:0000256" key="5">
    <source>
        <dbReference type="ARBA" id="ARBA00022695"/>
    </source>
</evidence>
<dbReference type="NCBIfam" id="NF004595">
    <property type="entry name" value="PRK05932.1-2"/>
    <property type="match status" value="1"/>
</dbReference>
<evidence type="ECO:0000256" key="11">
    <source>
        <dbReference type="SAM" id="MobiDB-lite"/>
    </source>
</evidence>